<dbReference type="Pfam" id="PF00015">
    <property type="entry name" value="MCPsignal"/>
    <property type="match status" value="1"/>
</dbReference>
<dbReference type="SUPFAM" id="SSF58104">
    <property type="entry name" value="Methyl-accepting chemotaxis protein (MCP) signaling domain"/>
    <property type="match status" value="1"/>
</dbReference>
<protein>
    <submittedName>
        <fullName evidence="7">Methyl-accepting chemotaxis protein</fullName>
    </submittedName>
</protein>
<dbReference type="GO" id="GO:0006935">
    <property type="term" value="P:chemotaxis"/>
    <property type="evidence" value="ECO:0007669"/>
    <property type="project" value="InterPro"/>
</dbReference>
<evidence type="ECO:0000313" key="8">
    <source>
        <dbReference type="Proteomes" id="UP000273083"/>
    </source>
</evidence>
<feature type="transmembrane region" description="Helical" evidence="4">
    <location>
        <begin position="20"/>
        <end position="40"/>
    </location>
</feature>
<dbReference type="Pfam" id="PF00672">
    <property type="entry name" value="HAMP"/>
    <property type="match status" value="1"/>
</dbReference>
<dbReference type="EMBL" id="RJVG01000002">
    <property type="protein sequence ID" value="ROR30376.1"/>
    <property type="molecule type" value="Genomic_DNA"/>
</dbReference>
<dbReference type="OrthoDB" id="9762005at2"/>
<keyword evidence="4" id="KW-1133">Transmembrane helix</keyword>
<feature type="domain" description="Methyl-accepting transducer" evidence="5">
    <location>
        <begin position="284"/>
        <end position="520"/>
    </location>
</feature>
<dbReference type="RefSeq" id="WP_123608086.1">
    <property type="nucleotide sequence ID" value="NZ_RJVG01000002.1"/>
</dbReference>
<dbReference type="AlphaFoldDB" id="A0A3N1XUU6"/>
<dbReference type="GO" id="GO:0007165">
    <property type="term" value="P:signal transduction"/>
    <property type="evidence" value="ECO:0007669"/>
    <property type="project" value="UniProtKB-KW"/>
</dbReference>
<dbReference type="CDD" id="cd06225">
    <property type="entry name" value="HAMP"/>
    <property type="match status" value="1"/>
</dbReference>
<keyword evidence="1 3" id="KW-0807">Transducer</keyword>
<sequence>MTKEKKKKVALSIGKKINIFATVIIVVMTVIIIFLAYKALDYNIQYSSVLENINKIQYIKVQSVSIPKAIKSESITGGLIEESEYPDIIDTMVQNMESVKNSVDKDGVFASTLSQATQVENQLGQFRGIFDEYVKVTNGEFSAAGQQEVSKLELAGSMVNLNADTLMNLELSRSMKLKETISKEFTTLITGIIVIIIFCAGLFFILTLIISRKISKPLTILTNGLETMASGDLTGEKVIVKTKDEIKVLAEAFNIMKGSITQIVGKVSSVTEQIEDASRVVGKSVERNSENGIQVAHDIDNMSKSMNRQNEETKNTMEQIVVMESISKEIDESANHISGSAKKSLESAMGGDESISIFVKQLSNVNQVMKKTTETSRTLTSRTQEMNQILSSISEIAEQTNLLSLNASIEAARAGEAGRGFTVVATEIRKLAEDSQKAVEKIGSIIGEVQFEASDMSIKMEEGLEQLLKGNELAKQTKNNFDMIKADTKIVNDDVKEILEGIHKLTSIIHKVSDSMKLIGEATDENVAATTDISESVNAEAIYMKEMTNTTSKLRELADYLEEEVSKFKL</sequence>
<feature type="transmembrane region" description="Helical" evidence="4">
    <location>
        <begin position="185"/>
        <end position="210"/>
    </location>
</feature>
<comment type="similarity">
    <text evidence="2">Belongs to the methyl-accepting chemotaxis (MCP) protein family.</text>
</comment>
<evidence type="ECO:0000256" key="1">
    <source>
        <dbReference type="ARBA" id="ARBA00023224"/>
    </source>
</evidence>
<evidence type="ECO:0000259" key="5">
    <source>
        <dbReference type="PROSITE" id="PS50111"/>
    </source>
</evidence>
<dbReference type="Gene3D" id="1.10.287.950">
    <property type="entry name" value="Methyl-accepting chemotaxis protein"/>
    <property type="match status" value="1"/>
</dbReference>
<feature type="domain" description="HAMP" evidence="6">
    <location>
        <begin position="212"/>
        <end position="265"/>
    </location>
</feature>
<dbReference type="Gene3D" id="6.10.340.10">
    <property type="match status" value="1"/>
</dbReference>
<keyword evidence="4" id="KW-0472">Membrane</keyword>
<dbReference type="Proteomes" id="UP000273083">
    <property type="component" value="Unassembled WGS sequence"/>
</dbReference>
<gene>
    <name evidence="7" type="ORF">EDD66_10227</name>
</gene>
<dbReference type="GO" id="GO:0016020">
    <property type="term" value="C:membrane"/>
    <property type="evidence" value="ECO:0007669"/>
    <property type="project" value="InterPro"/>
</dbReference>
<name>A0A3N1XUU6_9FIRM</name>
<comment type="caution">
    <text evidence="7">The sequence shown here is derived from an EMBL/GenBank/DDBJ whole genome shotgun (WGS) entry which is preliminary data.</text>
</comment>
<dbReference type="PANTHER" id="PTHR32089">
    <property type="entry name" value="METHYL-ACCEPTING CHEMOTAXIS PROTEIN MCPB"/>
    <property type="match status" value="1"/>
</dbReference>
<evidence type="ECO:0000259" key="6">
    <source>
        <dbReference type="PROSITE" id="PS50885"/>
    </source>
</evidence>
<dbReference type="PROSITE" id="PS50111">
    <property type="entry name" value="CHEMOTAXIS_TRANSDUC_2"/>
    <property type="match status" value="1"/>
</dbReference>
<evidence type="ECO:0000256" key="3">
    <source>
        <dbReference type="PROSITE-ProRule" id="PRU00284"/>
    </source>
</evidence>
<dbReference type="PANTHER" id="PTHR32089:SF112">
    <property type="entry name" value="LYSOZYME-LIKE PROTEIN-RELATED"/>
    <property type="match status" value="1"/>
</dbReference>
<evidence type="ECO:0000313" key="7">
    <source>
        <dbReference type="EMBL" id="ROR30376.1"/>
    </source>
</evidence>
<evidence type="ECO:0000256" key="2">
    <source>
        <dbReference type="ARBA" id="ARBA00029447"/>
    </source>
</evidence>
<dbReference type="InterPro" id="IPR003660">
    <property type="entry name" value="HAMP_dom"/>
</dbReference>
<dbReference type="PROSITE" id="PS50885">
    <property type="entry name" value="HAMP"/>
    <property type="match status" value="1"/>
</dbReference>
<dbReference type="SMART" id="SM00304">
    <property type="entry name" value="HAMP"/>
    <property type="match status" value="1"/>
</dbReference>
<dbReference type="InterPro" id="IPR004089">
    <property type="entry name" value="MCPsignal_dom"/>
</dbReference>
<proteinExistence type="inferred from homology"/>
<accession>A0A3N1XUU6</accession>
<evidence type="ECO:0000256" key="4">
    <source>
        <dbReference type="SAM" id="Phobius"/>
    </source>
</evidence>
<organism evidence="7 8">
    <name type="scientific">Mobilisporobacter senegalensis</name>
    <dbReference type="NCBI Taxonomy" id="1329262"/>
    <lineage>
        <taxon>Bacteria</taxon>
        <taxon>Bacillati</taxon>
        <taxon>Bacillota</taxon>
        <taxon>Clostridia</taxon>
        <taxon>Lachnospirales</taxon>
        <taxon>Lachnospiraceae</taxon>
        <taxon>Mobilisporobacter</taxon>
    </lineage>
</organism>
<dbReference type="GO" id="GO:0004888">
    <property type="term" value="F:transmembrane signaling receptor activity"/>
    <property type="evidence" value="ECO:0007669"/>
    <property type="project" value="InterPro"/>
</dbReference>
<keyword evidence="8" id="KW-1185">Reference proteome</keyword>
<dbReference type="PRINTS" id="PR00260">
    <property type="entry name" value="CHEMTRNSDUCR"/>
</dbReference>
<dbReference type="SMART" id="SM00283">
    <property type="entry name" value="MA"/>
    <property type="match status" value="1"/>
</dbReference>
<keyword evidence="4" id="KW-0812">Transmembrane</keyword>
<dbReference type="InterPro" id="IPR004090">
    <property type="entry name" value="Chemotax_Me-accpt_rcpt"/>
</dbReference>
<reference evidence="7 8" key="1">
    <citation type="submission" date="2018-11" db="EMBL/GenBank/DDBJ databases">
        <title>Genomic Encyclopedia of Type Strains, Phase IV (KMG-IV): sequencing the most valuable type-strain genomes for metagenomic binning, comparative biology and taxonomic classification.</title>
        <authorList>
            <person name="Goeker M."/>
        </authorList>
    </citation>
    <scope>NUCLEOTIDE SEQUENCE [LARGE SCALE GENOMIC DNA]</scope>
    <source>
        <strain evidence="7 8">DSM 26537</strain>
    </source>
</reference>